<proteinExistence type="predicted"/>
<dbReference type="Proteomes" id="UP001151518">
    <property type="component" value="Unassembled WGS sequence"/>
</dbReference>
<name>A0A9W8G1Y6_9FUNG</name>
<organism evidence="2 3">
    <name type="scientific">Coemansia spiralis</name>
    <dbReference type="NCBI Taxonomy" id="417178"/>
    <lineage>
        <taxon>Eukaryota</taxon>
        <taxon>Fungi</taxon>
        <taxon>Fungi incertae sedis</taxon>
        <taxon>Zoopagomycota</taxon>
        <taxon>Kickxellomycotina</taxon>
        <taxon>Kickxellomycetes</taxon>
        <taxon>Kickxellales</taxon>
        <taxon>Kickxellaceae</taxon>
        <taxon>Coemansia</taxon>
    </lineage>
</organism>
<evidence type="ECO:0000313" key="2">
    <source>
        <dbReference type="EMBL" id="KAJ2670543.1"/>
    </source>
</evidence>
<dbReference type="EMBL" id="JANBTW010000122">
    <property type="protein sequence ID" value="KAJ2670543.1"/>
    <property type="molecule type" value="Genomic_DNA"/>
</dbReference>
<feature type="compositionally biased region" description="Low complexity" evidence="1">
    <location>
        <begin position="250"/>
        <end position="262"/>
    </location>
</feature>
<protein>
    <submittedName>
        <fullName evidence="2">Uncharacterized protein</fullName>
    </submittedName>
</protein>
<feature type="region of interest" description="Disordered" evidence="1">
    <location>
        <begin position="315"/>
        <end position="338"/>
    </location>
</feature>
<evidence type="ECO:0000256" key="1">
    <source>
        <dbReference type="SAM" id="MobiDB-lite"/>
    </source>
</evidence>
<comment type="caution">
    <text evidence="2">The sequence shown here is derived from an EMBL/GenBank/DDBJ whole genome shotgun (WGS) entry which is preliminary data.</text>
</comment>
<feature type="region of interest" description="Disordered" evidence="1">
    <location>
        <begin position="212"/>
        <end position="275"/>
    </location>
</feature>
<dbReference type="OrthoDB" id="5575874at2759"/>
<gene>
    <name evidence="2" type="ORF">GGI25_005819</name>
</gene>
<evidence type="ECO:0000313" key="3">
    <source>
        <dbReference type="Proteomes" id="UP001151518"/>
    </source>
</evidence>
<accession>A0A9W8G1Y6</accession>
<sequence length="367" mass="39858">MNAYTQAPGSPPDTQPSSLPPNFSTILTRAQYSLECGGVLLDPSTNEVCLLFYPDTSEWRLPMGKPPTKPGTWCEPSVAGCQPPAHVAQDQIAKITGYKCTHNPMGCDVVEPLALQLRAKEEEDDNQQMASTQLVLSYYYIAWLTVPRFEATRAATQPGAPIAQGGTLRGMLAEVTWFKMDTAAQVLTHASDKIALREAIHRMSKMAPVSINVEQQQQQQHQPGTSPVDQKNEDQEAENSGAEPEKKPRSLTSSSSSISNKSESTKKPTEARGNFDAIRKTATSLSKRGGSLLAKVKQPSDDSNKQLVAINARKQQQQPKQQIAAMANASNGQQDLIPGRRSAVIPRVISMFYKLVSPSSSAQPNSA</sequence>
<reference evidence="2" key="1">
    <citation type="submission" date="2022-07" db="EMBL/GenBank/DDBJ databases">
        <title>Phylogenomic reconstructions and comparative analyses of Kickxellomycotina fungi.</title>
        <authorList>
            <person name="Reynolds N.K."/>
            <person name="Stajich J.E."/>
            <person name="Barry K."/>
            <person name="Grigoriev I.V."/>
            <person name="Crous P."/>
            <person name="Smith M.E."/>
        </authorList>
    </citation>
    <scope>NUCLEOTIDE SEQUENCE</scope>
    <source>
        <strain evidence="2">NRRL 3115</strain>
    </source>
</reference>
<feature type="region of interest" description="Disordered" evidence="1">
    <location>
        <begin position="1"/>
        <end position="21"/>
    </location>
</feature>
<dbReference type="AlphaFoldDB" id="A0A9W8G1Y6"/>